<keyword evidence="2" id="KW-1185">Reference proteome</keyword>
<dbReference type="Proteomes" id="UP000295142">
    <property type="component" value="Unassembled WGS sequence"/>
</dbReference>
<reference evidence="1 2" key="1">
    <citation type="submission" date="2019-03" db="EMBL/GenBank/DDBJ databases">
        <title>Genomic Encyclopedia of Type Strains, Phase IV (KMG-IV): sequencing the most valuable type-strain genomes for metagenomic binning, comparative biology and taxonomic classification.</title>
        <authorList>
            <person name="Goeker M."/>
        </authorList>
    </citation>
    <scope>NUCLEOTIDE SEQUENCE [LARGE SCALE GENOMIC DNA]</scope>
    <source>
        <strain evidence="1 2">DSM 4868</strain>
    </source>
</reference>
<dbReference type="GO" id="GO:0000271">
    <property type="term" value="P:polysaccharide biosynthetic process"/>
    <property type="evidence" value="ECO:0007669"/>
    <property type="project" value="InterPro"/>
</dbReference>
<dbReference type="OrthoDB" id="543755at2"/>
<dbReference type="GO" id="GO:0015774">
    <property type="term" value="P:polysaccharide transport"/>
    <property type="evidence" value="ECO:0007669"/>
    <property type="project" value="InterPro"/>
</dbReference>
<name>A0A4R2KX56_9RHOB</name>
<dbReference type="CDD" id="cd16440">
    <property type="entry name" value="beta_Kdo_transferase_KpsC_1"/>
    <property type="match status" value="1"/>
</dbReference>
<sequence>MAPERHGTAAGGETSRRLFIYNSGFLTQTRIRRILALAGYSIHLGLPGPEDLVAVWGARPTAGRGLRVAAARGAGLLRVEDAFLRSVLPGRAQGAGAPLGLLLDRRGVHFDSAAPSDLEHMLATHPLDDTALLTRARAAIGRLRMGHLTKYTGVDPDLPVPEPGYALVIDQTLGDASVTASGADAATFREMLAVAQIENPGTPVIVKTHPETAAALRPGHFTPDQAGGRVRFLADLVSPWALLEGAVAVYTVSSQMGFEAILAGHRPRVFGQPFYAGWGLTEDERPVARRERRLTRAQLAAAALILAPTWYDPFRDRLCDFEDALAALEAETRAWREDRRGWVAGGMRAWKRGTVQRFFGGVRAVRFAPDATSAEKRAKAAGRRPMVWATQATDARPGTVRVEDGFLRSRGLGAALVPPLSLVLDDLGIHYDPTRESRLERLVAAACTLDPVARARSERLIATLTRSGVTKYNLGGASLPALPPGRRILVAGQVEDDASVRLGCPGARTNSELLERTRAENPDAVILYKPHPDVEAGLRPGALDDGAARADADLVLGTAGVADLLAAVDEVWTLSSGLGFEALIRGLPVTCLGVPFYAGWGLTRDLGPVPARRAAQPDIVALAHAVLIDYPRYRDPLTGRPCPAEVVAERLAMGRLPRPGPGLRMLSRMQGALAAYAWLWR</sequence>
<dbReference type="CDD" id="cd16439">
    <property type="entry name" value="beta_Kdo_transferase_KpsC_2"/>
    <property type="match status" value="1"/>
</dbReference>
<evidence type="ECO:0000313" key="1">
    <source>
        <dbReference type="EMBL" id="TCO71275.1"/>
    </source>
</evidence>
<dbReference type="InterPro" id="IPR007833">
    <property type="entry name" value="Capsule_polysaccharide_synth"/>
</dbReference>
<proteinExistence type="predicted"/>
<dbReference type="EMBL" id="SLWW01000007">
    <property type="protein sequence ID" value="TCO71275.1"/>
    <property type="molecule type" value="Genomic_DNA"/>
</dbReference>
<comment type="caution">
    <text evidence="1">The sequence shown here is derived from an EMBL/GenBank/DDBJ whole genome shotgun (WGS) entry which is preliminary data.</text>
</comment>
<organism evidence="1 2">
    <name type="scientific">Rhodovulum euryhalinum</name>
    <dbReference type="NCBI Taxonomy" id="35805"/>
    <lineage>
        <taxon>Bacteria</taxon>
        <taxon>Pseudomonadati</taxon>
        <taxon>Pseudomonadota</taxon>
        <taxon>Alphaproteobacteria</taxon>
        <taxon>Rhodobacterales</taxon>
        <taxon>Paracoccaceae</taxon>
        <taxon>Rhodovulum</taxon>
    </lineage>
</organism>
<dbReference type="Pfam" id="PF05159">
    <property type="entry name" value="Capsule_synth"/>
    <property type="match status" value="4"/>
</dbReference>
<dbReference type="AlphaFoldDB" id="A0A4R2KX56"/>
<dbReference type="RefSeq" id="WP_132544504.1">
    <property type="nucleotide sequence ID" value="NZ_SLWW01000007.1"/>
</dbReference>
<gene>
    <name evidence="1" type="ORF">EV655_107171</name>
</gene>
<evidence type="ECO:0000313" key="2">
    <source>
        <dbReference type="Proteomes" id="UP000295142"/>
    </source>
</evidence>
<accession>A0A4R2KX56</accession>
<protein>
    <submittedName>
        <fullName evidence="1">Capsular polysaccharide export protein</fullName>
    </submittedName>
</protein>